<dbReference type="EMBL" id="JAPIVE010000001">
    <property type="protein sequence ID" value="MCX2522873.1"/>
    <property type="molecule type" value="Genomic_DNA"/>
</dbReference>
<comment type="caution">
    <text evidence="14">The sequence shown here is derived from an EMBL/GenBank/DDBJ whole genome shotgun (WGS) entry which is preliminary data.</text>
</comment>
<dbReference type="GO" id="GO:0046872">
    <property type="term" value="F:metal ion binding"/>
    <property type="evidence" value="ECO:0007669"/>
    <property type="project" value="UniProtKB-KW"/>
</dbReference>
<dbReference type="InterPro" id="IPR002646">
    <property type="entry name" value="PolA_pol_head_dom"/>
</dbReference>
<keyword evidence="10 11" id="KW-0694">RNA-binding</keyword>
<accession>A0AA41ZFD4</accession>
<comment type="similarity">
    <text evidence="11">Belongs to the tRNA nucleotidyltransferase/poly(A) polymerase family.</text>
</comment>
<evidence type="ECO:0000256" key="7">
    <source>
        <dbReference type="ARBA" id="ARBA00022800"/>
    </source>
</evidence>
<gene>
    <name evidence="14" type="ORF">OQ287_01330</name>
</gene>
<evidence type="ECO:0000256" key="2">
    <source>
        <dbReference type="ARBA" id="ARBA00022679"/>
    </source>
</evidence>
<dbReference type="GO" id="GO:0004810">
    <property type="term" value="F:CCA tRNA nucleotidyltransferase activity"/>
    <property type="evidence" value="ECO:0007669"/>
    <property type="project" value="InterPro"/>
</dbReference>
<dbReference type="Pfam" id="PF01743">
    <property type="entry name" value="PolyA_pol"/>
    <property type="match status" value="1"/>
</dbReference>
<comment type="cofactor">
    <cofactor evidence="1">
        <name>Mg(2+)</name>
        <dbReference type="ChEBI" id="CHEBI:18420"/>
    </cofactor>
</comment>
<dbReference type="GO" id="GO:0003723">
    <property type="term" value="F:RNA binding"/>
    <property type="evidence" value="ECO:0007669"/>
    <property type="project" value="UniProtKB-KW"/>
</dbReference>
<evidence type="ECO:0000259" key="12">
    <source>
        <dbReference type="Pfam" id="PF01743"/>
    </source>
</evidence>
<organism evidence="14 15">
    <name type="scientific">Larsenimonas rhizosphaerae</name>
    <dbReference type="NCBI Taxonomy" id="2944682"/>
    <lineage>
        <taxon>Bacteria</taxon>
        <taxon>Pseudomonadati</taxon>
        <taxon>Pseudomonadota</taxon>
        <taxon>Gammaproteobacteria</taxon>
        <taxon>Oceanospirillales</taxon>
        <taxon>Halomonadaceae</taxon>
        <taxon>Larsenimonas</taxon>
    </lineage>
</organism>
<evidence type="ECO:0000256" key="4">
    <source>
        <dbReference type="ARBA" id="ARBA00022695"/>
    </source>
</evidence>
<feature type="domain" description="Poly A polymerase head" evidence="12">
    <location>
        <begin position="3"/>
        <end position="120"/>
    </location>
</feature>
<evidence type="ECO:0000256" key="9">
    <source>
        <dbReference type="ARBA" id="ARBA00022842"/>
    </source>
</evidence>
<evidence type="ECO:0000313" key="15">
    <source>
        <dbReference type="Proteomes" id="UP001165678"/>
    </source>
</evidence>
<keyword evidence="6" id="KW-0547">Nucleotide-binding</keyword>
<evidence type="ECO:0000256" key="3">
    <source>
        <dbReference type="ARBA" id="ARBA00022694"/>
    </source>
</evidence>
<dbReference type="Proteomes" id="UP001165678">
    <property type="component" value="Unassembled WGS sequence"/>
</dbReference>
<dbReference type="AlphaFoldDB" id="A0AA41ZFD4"/>
<evidence type="ECO:0000256" key="5">
    <source>
        <dbReference type="ARBA" id="ARBA00022723"/>
    </source>
</evidence>
<dbReference type="SUPFAM" id="SSF81891">
    <property type="entry name" value="Poly A polymerase C-terminal region-like"/>
    <property type="match status" value="1"/>
</dbReference>
<keyword evidence="8" id="KW-0067">ATP-binding</keyword>
<name>A0AA41ZFD4_9GAMM</name>
<evidence type="ECO:0000313" key="14">
    <source>
        <dbReference type="EMBL" id="MCX2522873.1"/>
    </source>
</evidence>
<dbReference type="Gene3D" id="3.30.460.10">
    <property type="entry name" value="Beta Polymerase, domain 2"/>
    <property type="match status" value="1"/>
</dbReference>
<dbReference type="CDD" id="cd05398">
    <property type="entry name" value="NT_ClassII-CCAase"/>
    <property type="match status" value="1"/>
</dbReference>
<keyword evidence="15" id="KW-1185">Reference proteome</keyword>
<keyword evidence="5" id="KW-0479">Metal-binding</keyword>
<evidence type="ECO:0000256" key="8">
    <source>
        <dbReference type="ARBA" id="ARBA00022840"/>
    </source>
</evidence>
<keyword evidence="9" id="KW-0460">Magnesium</keyword>
<dbReference type="InterPro" id="IPR032828">
    <property type="entry name" value="PolyA_RNA-bd"/>
</dbReference>
<keyword evidence="7" id="KW-0692">RNA repair</keyword>
<evidence type="ECO:0000256" key="10">
    <source>
        <dbReference type="ARBA" id="ARBA00022884"/>
    </source>
</evidence>
<dbReference type="GO" id="GO:0001680">
    <property type="term" value="P:tRNA 3'-terminal CCA addition"/>
    <property type="evidence" value="ECO:0007669"/>
    <property type="project" value="InterPro"/>
</dbReference>
<dbReference type="PANTHER" id="PTHR47545:SF1">
    <property type="entry name" value="MULTIFUNCTIONAL CCA PROTEIN"/>
    <property type="match status" value="1"/>
</dbReference>
<keyword evidence="2 11" id="KW-0808">Transferase</keyword>
<reference evidence="14" key="1">
    <citation type="submission" date="2022-11" db="EMBL/GenBank/DDBJ databases">
        <title>Larsenimonas rhizosphaerae sp. nov., isolated from a tidal mudflat.</title>
        <authorList>
            <person name="Lee S.D."/>
            <person name="Kim I.S."/>
        </authorList>
    </citation>
    <scope>NUCLEOTIDE SEQUENCE</scope>
    <source>
        <strain evidence="14">GH2-1</strain>
    </source>
</reference>
<dbReference type="SUPFAM" id="SSF81301">
    <property type="entry name" value="Nucleotidyltransferase"/>
    <property type="match status" value="1"/>
</dbReference>
<evidence type="ECO:0000256" key="11">
    <source>
        <dbReference type="RuleBase" id="RU003953"/>
    </source>
</evidence>
<dbReference type="GO" id="GO:0005524">
    <property type="term" value="F:ATP binding"/>
    <property type="evidence" value="ECO:0007669"/>
    <property type="project" value="UniProtKB-KW"/>
</dbReference>
<dbReference type="PANTHER" id="PTHR47545">
    <property type="entry name" value="MULTIFUNCTIONAL CCA PROTEIN"/>
    <property type="match status" value="1"/>
</dbReference>
<dbReference type="InterPro" id="IPR012006">
    <property type="entry name" value="CCA_bact"/>
</dbReference>
<feature type="domain" description="tRNA nucleotidyltransferase/poly(A) polymerase RNA and SrmB- binding" evidence="13">
    <location>
        <begin position="150"/>
        <end position="210"/>
    </location>
</feature>
<keyword evidence="3" id="KW-0819">tRNA processing</keyword>
<dbReference type="PIRSF" id="PIRSF000813">
    <property type="entry name" value="CCA_bact"/>
    <property type="match status" value="1"/>
</dbReference>
<evidence type="ECO:0000256" key="1">
    <source>
        <dbReference type="ARBA" id="ARBA00001946"/>
    </source>
</evidence>
<dbReference type="InterPro" id="IPR050124">
    <property type="entry name" value="tRNA_CCA-adding_enzyme"/>
</dbReference>
<proteinExistence type="inferred from homology"/>
<protein>
    <submittedName>
        <fullName evidence="14">Polynucleotide adenylyltransferase</fullName>
    </submittedName>
</protein>
<dbReference type="InterPro" id="IPR043519">
    <property type="entry name" value="NT_sf"/>
</dbReference>
<dbReference type="Pfam" id="PF12627">
    <property type="entry name" value="PolyA_pol_RNAbd"/>
    <property type="match status" value="1"/>
</dbReference>
<evidence type="ECO:0000259" key="13">
    <source>
        <dbReference type="Pfam" id="PF12627"/>
    </source>
</evidence>
<dbReference type="Gene3D" id="1.10.3090.10">
    <property type="entry name" value="cca-adding enzyme, domain 2"/>
    <property type="match status" value="1"/>
</dbReference>
<keyword evidence="4 14" id="KW-0548">Nucleotidyltransferase</keyword>
<evidence type="ECO:0000256" key="6">
    <source>
        <dbReference type="ARBA" id="ARBA00022741"/>
    </source>
</evidence>
<dbReference type="GO" id="GO:0042245">
    <property type="term" value="P:RNA repair"/>
    <property type="evidence" value="ECO:0007669"/>
    <property type="project" value="UniProtKB-KW"/>
</dbReference>
<sequence>MDVYLVGGAVRDALLGRPVFDQDWVVVGATVDEMLSRGFRPVGRDFPVFLHPVSHEEYALARTERKTGHGYGGFTVNASPEVTLEEDLSRRDLTVNAIARAPDGTLVDPFSGVQDCHHRRFRHVSDAFVEDPLRVVRLARFMARYAPFSFEIDESTRQLLLQMVRDGEMGHLVAERVWQETEKALGEVAPVVFFEVLADCGALAPLFGETATTSRFDKGLAVLPSHVLEEERWAALWQFHAEDEIVAISQRLKVPKRFMQLSLVLARTRRVMASWPTSTSGWLDWLNGIDAWRKEERARQAIAMLECEVSRSADVAMLGEALEAARSVSPQALVQQGFKGPAMGEALAQARAEAIRARLGLSS</sequence>